<dbReference type="Gene3D" id="2.60.40.1170">
    <property type="entry name" value="Mu homology domain, subdomain B"/>
    <property type="match status" value="1"/>
</dbReference>
<dbReference type="AlphaFoldDB" id="A0A1F4XJ43"/>
<accession>A0A1F4XJ43</accession>
<name>A0A1F4XJ43_9BACT</name>
<dbReference type="EMBL" id="MEWX01000003">
    <property type="protein sequence ID" value="OGC81143.1"/>
    <property type="molecule type" value="Genomic_DNA"/>
</dbReference>
<evidence type="ECO:0000313" key="5">
    <source>
        <dbReference type="Proteomes" id="UP000176185"/>
    </source>
</evidence>
<evidence type="ECO:0000259" key="3">
    <source>
        <dbReference type="Pfam" id="PF01345"/>
    </source>
</evidence>
<feature type="region of interest" description="Disordered" evidence="1">
    <location>
        <begin position="621"/>
        <end position="645"/>
    </location>
</feature>
<sequence length="645" mass="68363">MAREEKSSVERLKGRLYARDKEKKPTQDRTPLSITTSETPVSWAPQEPEERPQPPHPPLVLPKRVRISFATKFLLGSLLFFVMATAAAAYMFFGGGNIVSSRNIDLEIIAPSLIDGGKETQLQFIISNRNRTSLRLADLVIDYPEGTRDPKDTTRALSHERISIGAIESGEQQKQTASAVFFGAEGSQQKIRVTLEYTVSGSNAIFVKDSEVSFLVGSSPVSLSVEAPSEAIAGELFSIVIVVQSNAPTPVEHVAVEGQYPFGFTFISSEPKADVGGLLWRLGTMAPGSKKTIRISGTVDASAGDERVLRFLVGADPDETNTRIRVPFLTQPVTLSVKKPFIAGSISVDGKTSKNISVPAGKTLQGTVVWQNNLPEAVSDIELVLSFDGAPLDPTSISAQSGFYQSKDRSIIWTKAQDPSLAQVAPGGGGTLFFSFATLPPGSGGTLYTNPTVNLDLKIKGTRQSEGEVPQAVASAASTQVTLASDISLEANAFHFSGPFTNGGPMPPRAESQTGYTIQWVVKNSSNAVANASVSAILPPYVTFTAAIPGSGITYDEASRTVRWSLGDVAAGVGYSGAARTGSFQVILTPSTSQIGESPALTGSALLTGQDRFAQIPVEARAEAPTTELSGDPGYNSSMAEVVNK</sequence>
<feature type="domain" description="DUF11" evidence="3">
    <location>
        <begin position="230"/>
        <end position="320"/>
    </location>
</feature>
<keyword evidence="2" id="KW-1133">Transmembrane helix</keyword>
<evidence type="ECO:0000256" key="2">
    <source>
        <dbReference type="SAM" id="Phobius"/>
    </source>
</evidence>
<gene>
    <name evidence="4" type="ORF">A2943_00625</name>
</gene>
<dbReference type="InterPro" id="IPR001434">
    <property type="entry name" value="OmcB-like_DUF11"/>
</dbReference>
<organism evidence="4 5">
    <name type="scientific">Candidatus Adlerbacteria bacterium RIFCSPLOWO2_01_FULL_51_16</name>
    <dbReference type="NCBI Taxonomy" id="1797243"/>
    <lineage>
        <taxon>Bacteria</taxon>
        <taxon>Candidatus Adleribacteriota</taxon>
    </lineage>
</organism>
<reference evidence="4 5" key="1">
    <citation type="journal article" date="2016" name="Nat. Commun.">
        <title>Thousands of microbial genomes shed light on interconnected biogeochemical processes in an aquifer system.</title>
        <authorList>
            <person name="Anantharaman K."/>
            <person name="Brown C.T."/>
            <person name="Hug L.A."/>
            <person name="Sharon I."/>
            <person name="Castelle C.J."/>
            <person name="Probst A.J."/>
            <person name="Thomas B.C."/>
            <person name="Singh A."/>
            <person name="Wilkins M.J."/>
            <person name="Karaoz U."/>
            <person name="Brodie E.L."/>
            <person name="Williams K.H."/>
            <person name="Hubbard S.S."/>
            <person name="Banfield J.F."/>
        </authorList>
    </citation>
    <scope>NUCLEOTIDE SEQUENCE [LARGE SCALE GENOMIC DNA]</scope>
</reference>
<comment type="caution">
    <text evidence="4">The sequence shown here is derived from an EMBL/GenBank/DDBJ whole genome shotgun (WGS) entry which is preliminary data.</text>
</comment>
<feature type="transmembrane region" description="Helical" evidence="2">
    <location>
        <begin position="73"/>
        <end position="93"/>
    </location>
</feature>
<feature type="compositionally biased region" description="Basic and acidic residues" evidence="1">
    <location>
        <begin position="1"/>
        <end position="27"/>
    </location>
</feature>
<dbReference type="Proteomes" id="UP000176185">
    <property type="component" value="Unassembled WGS sequence"/>
</dbReference>
<dbReference type="Pfam" id="PF01345">
    <property type="entry name" value="DUF11"/>
    <property type="match status" value="1"/>
</dbReference>
<proteinExistence type="predicted"/>
<evidence type="ECO:0000313" key="4">
    <source>
        <dbReference type="EMBL" id="OGC81143.1"/>
    </source>
</evidence>
<feature type="region of interest" description="Disordered" evidence="1">
    <location>
        <begin position="1"/>
        <end position="59"/>
    </location>
</feature>
<keyword evidence="2" id="KW-0812">Transmembrane</keyword>
<evidence type="ECO:0000256" key="1">
    <source>
        <dbReference type="SAM" id="MobiDB-lite"/>
    </source>
</evidence>
<dbReference type="STRING" id="1797243.A2943_00625"/>
<protein>
    <recommendedName>
        <fullName evidence="3">DUF11 domain-containing protein</fullName>
    </recommendedName>
</protein>
<keyword evidence="2" id="KW-0472">Membrane</keyword>
<feature type="compositionally biased region" description="Polar residues" evidence="1">
    <location>
        <begin position="28"/>
        <end position="40"/>
    </location>
</feature>